<evidence type="ECO:0000313" key="2">
    <source>
        <dbReference type="EMBL" id="SPP84259.1"/>
    </source>
</evidence>
<dbReference type="OrthoDB" id="70030at2759"/>
<evidence type="ECO:0000313" key="3">
    <source>
        <dbReference type="Proteomes" id="UP000268350"/>
    </source>
</evidence>
<accession>A0A3B0KDF0</accession>
<name>A0A3B0KDF0_DROGU</name>
<gene>
    <name evidence="2" type="ORF">DGUA_6G016803</name>
</gene>
<keyword evidence="3" id="KW-1185">Reference proteome</keyword>
<feature type="region of interest" description="Disordered" evidence="1">
    <location>
        <begin position="36"/>
        <end position="70"/>
    </location>
</feature>
<dbReference type="EMBL" id="OUUW01000008">
    <property type="protein sequence ID" value="SPP84259.1"/>
    <property type="molecule type" value="Genomic_DNA"/>
</dbReference>
<organism evidence="2 3">
    <name type="scientific">Drosophila guanche</name>
    <name type="common">Fruit fly</name>
    <dbReference type="NCBI Taxonomy" id="7266"/>
    <lineage>
        <taxon>Eukaryota</taxon>
        <taxon>Metazoa</taxon>
        <taxon>Ecdysozoa</taxon>
        <taxon>Arthropoda</taxon>
        <taxon>Hexapoda</taxon>
        <taxon>Insecta</taxon>
        <taxon>Pterygota</taxon>
        <taxon>Neoptera</taxon>
        <taxon>Endopterygota</taxon>
        <taxon>Diptera</taxon>
        <taxon>Brachycera</taxon>
        <taxon>Muscomorpha</taxon>
        <taxon>Ephydroidea</taxon>
        <taxon>Drosophilidae</taxon>
        <taxon>Drosophila</taxon>
        <taxon>Sophophora</taxon>
    </lineage>
</organism>
<dbReference type="OMA" id="QYHRFVF"/>
<dbReference type="Proteomes" id="UP000268350">
    <property type="component" value="Unassembled WGS sequence"/>
</dbReference>
<sequence length="186" mass="21340">MGATNSKPHSAEIVNPHPFQITREVVERLEQAQEQKVKTLERSNTCEQCKDQGQSVSSSGDAPPTLDHQSKAIPEAETVAWSWKKRAMEMEEDHFEESVKRVKEVFGTPVKWSQDIDGEIKEMEKELTTCYRENPYETLQCEALAKQYHSFIFTNHFKAISKLEPKEPRPKLSRVPKELVQIGANK</sequence>
<evidence type="ECO:0000256" key="1">
    <source>
        <dbReference type="SAM" id="MobiDB-lite"/>
    </source>
</evidence>
<protein>
    <submittedName>
        <fullName evidence="2">Uncharacterized protein</fullName>
    </submittedName>
</protein>
<dbReference type="AlphaFoldDB" id="A0A3B0KDF0"/>
<reference evidence="3" key="1">
    <citation type="submission" date="2018-01" db="EMBL/GenBank/DDBJ databases">
        <authorList>
            <person name="Alioto T."/>
            <person name="Alioto T."/>
        </authorList>
    </citation>
    <scope>NUCLEOTIDE SEQUENCE [LARGE SCALE GENOMIC DNA]</scope>
</reference>
<feature type="compositionally biased region" description="Polar residues" evidence="1">
    <location>
        <begin position="42"/>
        <end position="60"/>
    </location>
</feature>
<proteinExistence type="predicted"/>